<dbReference type="RefSeq" id="WP_039410144.1">
    <property type="nucleotide sequence ID" value="NZ_CP094242.1"/>
</dbReference>
<dbReference type="EMBL" id="CP094242">
    <property type="protein sequence ID" value="UNV87998.1"/>
    <property type="molecule type" value="Genomic_DNA"/>
</dbReference>
<dbReference type="EMBL" id="JUFZ01000120">
    <property type="protein sequence ID" value="KIC06089.1"/>
    <property type="molecule type" value="Genomic_DNA"/>
</dbReference>
<evidence type="ECO:0000313" key="1">
    <source>
        <dbReference type="EMBL" id="KIC06089.1"/>
    </source>
</evidence>
<evidence type="ECO:0000313" key="2">
    <source>
        <dbReference type="EMBL" id="UNV87998.1"/>
    </source>
</evidence>
<dbReference type="PATRIC" id="fig|1056807.3.peg.2393"/>
<organism evidence="1 3">
    <name type="scientific">Morococcus cerebrosus</name>
    <dbReference type="NCBI Taxonomy" id="1056807"/>
    <lineage>
        <taxon>Bacteria</taxon>
        <taxon>Pseudomonadati</taxon>
        <taxon>Pseudomonadota</taxon>
        <taxon>Betaproteobacteria</taxon>
        <taxon>Neisseriales</taxon>
        <taxon>Neisseriaceae</taxon>
        <taxon>Morococcus</taxon>
    </lineage>
</organism>
<evidence type="ECO:0000313" key="3">
    <source>
        <dbReference type="Proteomes" id="UP000031390"/>
    </source>
</evidence>
<dbReference type="Proteomes" id="UP000031390">
    <property type="component" value="Unassembled WGS sequence"/>
</dbReference>
<dbReference type="Proteomes" id="UP000829504">
    <property type="component" value="Chromosome"/>
</dbReference>
<evidence type="ECO:0000313" key="4">
    <source>
        <dbReference type="Proteomes" id="UP000829504"/>
    </source>
</evidence>
<keyword evidence="4" id="KW-1185">Reference proteome</keyword>
<reference evidence="2 4" key="2">
    <citation type="submission" date="2022-03" db="EMBL/GenBank/DDBJ databases">
        <title>Genome sequencing of Morococcus cerebrosus.</title>
        <authorList>
            <person name="Baek M.-G."/>
            <person name="Yi H."/>
        </authorList>
    </citation>
    <scope>NUCLEOTIDE SEQUENCE [LARGE SCALE GENOMIC DNA]</scope>
    <source>
        <strain evidence="2 4">CIP 81.93</strain>
    </source>
</reference>
<reference evidence="1 3" key="1">
    <citation type="submission" date="2014-12" db="EMBL/GenBank/DDBJ databases">
        <title>Genome sequence of Morococcus cerebrosus.</title>
        <authorList>
            <person name="Shin S.-K."/>
            <person name="Yi H."/>
        </authorList>
    </citation>
    <scope>NUCLEOTIDE SEQUENCE [LARGE SCALE GENOMIC DNA]</scope>
    <source>
        <strain evidence="1 3">CIP 81.93</strain>
    </source>
</reference>
<name>A0A0C1E2V6_9NEIS</name>
<sequence length="366" mass="40377">MNTFILHDTRPYPQTPVKNHLLINASLLAHGTTAATRKIAVGQLQTEIRSQLHQNYYVNLSVAMTMAPDVETYNALMQSINQVLSAENDDEAQWFALPVVIVAGCKQERTLPLTLPTEALTACLSNYPHLRALTQNTQWLPFLAHSDDLSGITPEQWWNAKQNSESAAAFLQTFEDKPLICPEGQSVHVVYALGYGDKNLQTALGINLQQAGLPLMQVWQESLATAGVTLFTNPLSPNTPLQALTDGSHTRQRMAMDVFATNAIRAIRMQSPRVGVVIAARAGGQILFGFNATDSAFEVVPQVFVWNLSSSDNIAVIQHNFLDLMAECRVEHIRILHDVLPENADLPTYAQSLSLDGHNPFFSEHA</sequence>
<gene>
    <name evidence="1" type="ORF">MCC93_24950</name>
    <name evidence="2" type="ORF">MON37_03430</name>
</gene>
<dbReference type="AlphaFoldDB" id="A0A0C1E2V6"/>
<protein>
    <submittedName>
        <fullName evidence="1">Conjugal transfer protein</fullName>
    </submittedName>
</protein>
<proteinExistence type="predicted"/>
<accession>A0A0C1E2V6</accession>